<name>A0A848DMX2_9PSEU</name>
<dbReference type="AlphaFoldDB" id="A0A848DMX2"/>
<organism evidence="3 4">
    <name type="scientific">Pseudonocardia bannensis</name>
    <dbReference type="NCBI Taxonomy" id="630973"/>
    <lineage>
        <taxon>Bacteria</taxon>
        <taxon>Bacillati</taxon>
        <taxon>Actinomycetota</taxon>
        <taxon>Actinomycetes</taxon>
        <taxon>Pseudonocardiales</taxon>
        <taxon>Pseudonocardiaceae</taxon>
        <taxon>Pseudonocardia</taxon>
    </lineage>
</organism>
<keyword evidence="1" id="KW-0378">Hydrolase</keyword>
<keyword evidence="4" id="KW-1185">Reference proteome</keyword>
<gene>
    <name evidence="3" type="ORF">HF519_20360</name>
</gene>
<dbReference type="Pfam" id="PF04203">
    <property type="entry name" value="Sortase"/>
    <property type="match status" value="1"/>
</dbReference>
<feature type="chain" id="PRO_5038591313" evidence="2">
    <location>
        <begin position="19"/>
        <end position="214"/>
    </location>
</feature>
<evidence type="ECO:0000313" key="3">
    <source>
        <dbReference type="EMBL" id="NMH93883.1"/>
    </source>
</evidence>
<proteinExistence type="predicted"/>
<comment type="caution">
    <text evidence="3">The sequence shown here is derived from an EMBL/GenBank/DDBJ whole genome shotgun (WGS) entry which is preliminary data.</text>
</comment>
<feature type="signal peptide" evidence="2">
    <location>
        <begin position="1"/>
        <end position="18"/>
    </location>
</feature>
<dbReference type="GO" id="GO:0016787">
    <property type="term" value="F:hydrolase activity"/>
    <property type="evidence" value="ECO:0007669"/>
    <property type="project" value="UniProtKB-KW"/>
</dbReference>
<dbReference type="RefSeq" id="WP_169414577.1">
    <property type="nucleotide sequence ID" value="NZ_JAAXKZ010000086.1"/>
</dbReference>
<evidence type="ECO:0000256" key="1">
    <source>
        <dbReference type="ARBA" id="ARBA00022801"/>
    </source>
</evidence>
<reference evidence="3 4" key="1">
    <citation type="submission" date="2020-04" db="EMBL/GenBank/DDBJ databases">
        <authorList>
            <person name="Klaysubun C."/>
            <person name="Duangmal K."/>
            <person name="Lipun K."/>
        </authorList>
    </citation>
    <scope>NUCLEOTIDE SEQUENCE [LARGE SCALE GENOMIC DNA]</scope>
    <source>
        <strain evidence="3 4">DSM 45300</strain>
    </source>
</reference>
<keyword evidence="2" id="KW-0732">Signal</keyword>
<dbReference type="InterPro" id="IPR042001">
    <property type="entry name" value="Sortase_F"/>
</dbReference>
<dbReference type="EMBL" id="JAAXKZ010000086">
    <property type="protein sequence ID" value="NMH93883.1"/>
    <property type="molecule type" value="Genomic_DNA"/>
</dbReference>
<dbReference type="CDD" id="cd05829">
    <property type="entry name" value="Sortase_F"/>
    <property type="match status" value="1"/>
</dbReference>
<accession>A0A848DMX2</accession>
<dbReference type="Proteomes" id="UP000586918">
    <property type="component" value="Unassembled WGS sequence"/>
</dbReference>
<dbReference type="InterPro" id="IPR005754">
    <property type="entry name" value="Sortase"/>
</dbReference>
<dbReference type="Gene3D" id="2.40.260.10">
    <property type="entry name" value="Sortase"/>
    <property type="match status" value="1"/>
</dbReference>
<dbReference type="InterPro" id="IPR023365">
    <property type="entry name" value="Sortase_dom-sf"/>
</dbReference>
<evidence type="ECO:0000313" key="4">
    <source>
        <dbReference type="Proteomes" id="UP000586918"/>
    </source>
</evidence>
<evidence type="ECO:0000256" key="2">
    <source>
        <dbReference type="SAM" id="SignalP"/>
    </source>
</evidence>
<sequence length="214" mass="21335">MVASAATLALALGVSSMAMVLTHIPVGSPPAGPGPVPVDVVAIRPTDHPASWAGAGAPTPAVPMRLRLPGLGVDAPVAPVGVGADGLLGVPDDPAVVGWWPDGAAPGSGRGTVVIDGHVDTRAGGPGALSRLRVLRPGAEATVLTDAGAVRYVVQTVRSYPKDALPAEVFASTGPPRLVLITCGGAFDRHARRYADNIVAYAVPDPPAGVDVPA</sequence>
<dbReference type="SUPFAM" id="SSF63817">
    <property type="entry name" value="Sortase"/>
    <property type="match status" value="1"/>
</dbReference>
<protein>
    <submittedName>
        <fullName evidence="3">Class F sortase</fullName>
    </submittedName>
</protein>